<dbReference type="SUPFAM" id="SSF51905">
    <property type="entry name" value="FAD/NAD(P)-binding domain"/>
    <property type="match status" value="1"/>
</dbReference>
<protein>
    <submittedName>
        <fullName evidence="4">FAD-dependent monooxygenase</fullName>
    </submittedName>
</protein>
<organism evidence="4 5">
    <name type="scientific">Saccharopolyspora thermophila</name>
    <dbReference type="NCBI Taxonomy" id="89367"/>
    <lineage>
        <taxon>Bacteria</taxon>
        <taxon>Bacillati</taxon>
        <taxon>Actinomycetota</taxon>
        <taxon>Actinomycetes</taxon>
        <taxon>Pseudonocardiales</taxon>
        <taxon>Pseudonocardiaceae</taxon>
        <taxon>Saccharopolyspora</taxon>
    </lineage>
</organism>
<dbReference type="InterPro" id="IPR036188">
    <property type="entry name" value="FAD/NAD-bd_sf"/>
</dbReference>
<dbReference type="GO" id="GO:0004497">
    <property type="term" value="F:monooxygenase activity"/>
    <property type="evidence" value="ECO:0007669"/>
    <property type="project" value="UniProtKB-KW"/>
</dbReference>
<reference evidence="5" key="1">
    <citation type="journal article" date="2019" name="Int. J. Syst. Evol. Microbiol.">
        <title>The Global Catalogue of Microorganisms (GCM) 10K type strain sequencing project: providing services to taxonomists for standard genome sequencing and annotation.</title>
        <authorList>
            <consortium name="The Broad Institute Genomics Platform"/>
            <consortium name="The Broad Institute Genome Sequencing Center for Infectious Disease"/>
            <person name="Wu L."/>
            <person name="Ma J."/>
        </authorList>
    </citation>
    <scope>NUCLEOTIDE SEQUENCE [LARGE SCALE GENOMIC DNA]</scope>
    <source>
        <strain evidence="5">JCM 10664</strain>
    </source>
</reference>
<evidence type="ECO:0000256" key="1">
    <source>
        <dbReference type="ARBA" id="ARBA00023002"/>
    </source>
</evidence>
<evidence type="ECO:0000313" key="5">
    <source>
        <dbReference type="Proteomes" id="UP001500220"/>
    </source>
</evidence>
<dbReference type="PANTHER" id="PTHR13789">
    <property type="entry name" value="MONOOXYGENASE"/>
    <property type="match status" value="1"/>
</dbReference>
<sequence>MRHAVVVGGGIGGLAAAVGLHRIGWRVSVLEQAPEFGAIGAGITLWPNAVRALDALGFGDGVRDLGSARLSARLCAADGRWLTTLDGARIERLLGGPVLPVHRAQLHRLLLDALPADALHAGLRVRGIGRDGSVPGLDLPPADLVVGADGINSRVRAQYWPRAPRPRYAGLTAWRAIADHRRGTDIVMTWGRGAEFGEIPLVDGRTYWFFAARAPAGERNPDEHAHLLRHLASWHPSITELIARTPREAVLRHDIHHLPGRPDSYVDGNVALLGDAAHAMTPSLGQGGCQALEDAAVLVAACAAHHDVPTALARYDAERRRRTRLVARASYLAGRFGPYLANPAAVAARDLGARLLPQRLAIRTFQHVSDWTPPRIAAE</sequence>
<dbReference type="Gene3D" id="3.50.50.60">
    <property type="entry name" value="FAD/NAD(P)-binding domain"/>
    <property type="match status" value="1"/>
</dbReference>
<keyword evidence="2 4" id="KW-0503">Monooxygenase</keyword>
<gene>
    <name evidence="4" type="ORF">GCM10009545_20270</name>
</gene>
<dbReference type="Proteomes" id="UP001500220">
    <property type="component" value="Unassembled WGS sequence"/>
</dbReference>
<dbReference type="InterPro" id="IPR050493">
    <property type="entry name" value="FAD-dep_Monooxygenase_BioMet"/>
</dbReference>
<dbReference type="Pfam" id="PF01494">
    <property type="entry name" value="FAD_binding_3"/>
    <property type="match status" value="1"/>
</dbReference>
<dbReference type="EMBL" id="BAAAHC010000008">
    <property type="protein sequence ID" value="GAA0518148.1"/>
    <property type="molecule type" value="Genomic_DNA"/>
</dbReference>
<feature type="domain" description="FAD-binding" evidence="3">
    <location>
        <begin position="142"/>
        <end position="328"/>
    </location>
</feature>
<dbReference type="InterPro" id="IPR002938">
    <property type="entry name" value="FAD-bd"/>
</dbReference>
<keyword evidence="5" id="KW-1185">Reference proteome</keyword>
<evidence type="ECO:0000259" key="3">
    <source>
        <dbReference type="Pfam" id="PF01494"/>
    </source>
</evidence>
<dbReference type="RefSeq" id="WP_346072840.1">
    <property type="nucleotide sequence ID" value="NZ_BAAAHC010000008.1"/>
</dbReference>
<dbReference type="Pfam" id="PF13450">
    <property type="entry name" value="NAD_binding_8"/>
    <property type="match status" value="1"/>
</dbReference>
<name>A0ABN1CFJ3_9PSEU</name>
<evidence type="ECO:0000313" key="4">
    <source>
        <dbReference type="EMBL" id="GAA0518148.1"/>
    </source>
</evidence>
<comment type="caution">
    <text evidence="4">The sequence shown here is derived from an EMBL/GenBank/DDBJ whole genome shotgun (WGS) entry which is preliminary data.</text>
</comment>
<evidence type="ECO:0000256" key="2">
    <source>
        <dbReference type="ARBA" id="ARBA00023033"/>
    </source>
</evidence>
<dbReference type="PRINTS" id="PR00420">
    <property type="entry name" value="RNGMNOXGNASE"/>
</dbReference>
<accession>A0ABN1CFJ3</accession>
<dbReference type="PANTHER" id="PTHR13789:SF309">
    <property type="entry name" value="PUTATIVE (AFU_ORTHOLOGUE AFUA_6G14510)-RELATED"/>
    <property type="match status" value="1"/>
</dbReference>
<keyword evidence="1" id="KW-0560">Oxidoreductase</keyword>
<proteinExistence type="predicted"/>